<evidence type="ECO:0000313" key="2">
    <source>
        <dbReference type="Proteomes" id="UP001494588"/>
    </source>
</evidence>
<proteinExistence type="predicted"/>
<comment type="caution">
    <text evidence="1">The sequence shown here is derived from an EMBL/GenBank/DDBJ whole genome shotgun (WGS) entry which is preliminary data.</text>
</comment>
<gene>
    <name evidence="1" type="ORF">V4C55_32335</name>
</gene>
<dbReference type="Proteomes" id="UP001494588">
    <property type="component" value="Unassembled WGS sequence"/>
</dbReference>
<organism evidence="1 2">
    <name type="scientific">Paraburkholderia sabiae</name>
    <dbReference type="NCBI Taxonomy" id="273251"/>
    <lineage>
        <taxon>Bacteria</taxon>
        <taxon>Pseudomonadati</taxon>
        <taxon>Pseudomonadota</taxon>
        <taxon>Betaproteobacteria</taxon>
        <taxon>Burkholderiales</taxon>
        <taxon>Burkholderiaceae</taxon>
        <taxon>Paraburkholderia</taxon>
    </lineage>
</organism>
<sequence length="43" mass="5023">MNGAFIDLQATLLGLQQLRDQKLIDDVVALEYQRRLLDRLIRP</sequence>
<keyword evidence="2" id="KW-1185">Reference proteome</keyword>
<accession>A0ABU9QLS9</accession>
<evidence type="ECO:0000313" key="1">
    <source>
        <dbReference type="EMBL" id="MEM5290422.1"/>
    </source>
</evidence>
<dbReference type="EMBL" id="JAZHGC010000036">
    <property type="protein sequence ID" value="MEM5290422.1"/>
    <property type="molecule type" value="Genomic_DNA"/>
</dbReference>
<reference evidence="1 2" key="1">
    <citation type="submission" date="2024-01" db="EMBL/GenBank/DDBJ databases">
        <title>The diversity of rhizobia nodulating Mimosa spp. in eleven states of Brazil covering several biomes is determined by host plant, location, and edaphic factors.</title>
        <authorList>
            <person name="Rouws L."/>
            <person name="Barauna A."/>
            <person name="Beukes C."/>
            <person name="De Faria S.M."/>
            <person name="Gross E."/>
            <person name="Dos Reis Junior F.B."/>
            <person name="Simon M."/>
            <person name="Maluk M."/>
            <person name="Odee D.W."/>
            <person name="Kenicer G."/>
            <person name="Young J.P.W."/>
            <person name="Reis V.M."/>
            <person name="Zilli J."/>
            <person name="James E.K."/>
        </authorList>
    </citation>
    <scope>NUCLEOTIDE SEQUENCE [LARGE SCALE GENOMIC DNA]</scope>
    <source>
        <strain evidence="1 2">JPY77</strain>
    </source>
</reference>
<dbReference type="RefSeq" id="WP_267909724.1">
    <property type="nucleotide sequence ID" value="NZ_CAJHCS010000014.1"/>
</dbReference>
<name>A0ABU9QLS9_9BURK</name>
<protein>
    <submittedName>
        <fullName evidence="1">Uncharacterized protein</fullName>
    </submittedName>
</protein>